<gene>
    <name evidence="9" type="ORF">KDK95_31640</name>
</gene>
<evidence type="ECO:0000256" key="4">
    <source>
        <dbReference type="ARBA" id="ARBA00022989"/>
    </source>
</evidence>
<feature type="transmembrane region" description="Helical" evidence="7">
    <location>
        <begin position="255"/>
        <end position="280"/>
    </location>
</feature>
<organism evidence="9 10">
    <name type="scientific">Actinospica acidithermotolerans</name>
    <dbReference type="NCBI Taxonomy" id="2828514"/>
    <lineage>
        <taxon>Bacteria</taxon>
        <taxon>Bacillati</taxon>
        <taxon>Actinomycetota</taxon>
        <taxon>Actinomycetes</taxon>
        <taxon>Catenulisporales</taxon>
        <taxon>Actinospicaceae</taxon>
        <taxon>Actinospica</taxon>
    </lineage>
</organism>
<keyword evidence="2" id="KW-1003">Cell membrane</keyword>
<keyword evidence="10" id="KW-1185">Reference proteome</keyword>
<evidence type="ECO:0000256" key="6">
    <source>
        <dbReference type="SAM" id="MobiDB-lite"/>
    </source>
</evidence>
<feature type="transmembrane region" description="Helical" evidence="7">
    <location>
        <begin position="34"/>
        <end position="58"/>
    </location>
</feature>
<evidence type="ECO:0000256" key="2">
    <source>
        <dbReference type="ARBA" id="ARBA00022475"/>
    </source>
</evidence>
<feature type="transmembrane region" description="Helical" evidence="7">
    <location>
        <begin position="372"/>
        <end position="393"/>
    </location>
</feature>
<sequence length="695" mass="71120">MPDVSPPRGSARAVLPLAWRLTRLGGRRGMQNQLLAITAAAVSALVLLSLLGFGLGSWQRADRAGWLTPAASAEPTALQAATTMYVDGGRPVTVVELAQLPGKAATAAPPGLTGFPRPGQVYYSPALAALIHRLPAASLAGRFPRAARPGTLGKAGLSSPDALIAVIGRAAADPEMTARRGSTQDQSPTAVGIAGYATTASGTLSTNVSWAFLLAGALLIVPITVLAAASGRLGAARREQQLAGLRLAGATPRQILGLASVQSAATGLIGALIGAAAYAALLPLLGSYRVGGGTWFISDLWVGVPWALAVPAAVTLLTVASAVSALRQVVVAPLAAARRQDARGTRRGRAIAFLLILAAGALAQQSGRLDRVGLLALVVLVFLALGIVGPWAVDRLGRLLCRLARGPVLLLAGRRLADDPRAAWRTVNGLALAGLVAGFFSIAQLGGTGQNSSASEIALAVPRASATALVARAEQRLEAAGVHAAVTLNDQDQLLYVDDDQTVLDVQTSAAAGQLDRAVTALTGLTPTGYPTAGAYLGWDDAQSIRDLSSISIAVLVLSFVIAIASAGLTAAATVLDRRGVYRLLRLSGTPLGIIDRARLSETAIPLTVMAGTSTLIGVYAGLRLNAALHTSVDRGTALLLAGCVLLGSAGMLLALGLSRPLLRTVTADPGRRASRRGRARREGRKARAGKAERS</sequence>
<protein>
    <recommendedName>
        <fullName evidence="8">ABC3 transporter permease C-terminal domain-containing protein</fullName>
    </recommendedName>
</protein>
<dbReference type="Pfam" id="PF02687">
    <property type="entry name" value="FtsX"/>
    <property type="match status" value="1"/>
</dbReference>
<accession>A0A941EDV1</accession>
<feature type="domain" description="ABC3 transporter permease C-terminal" evidence="8">
    <location>
        <begin position="216"/>
        <end position="327"/>
    </location>
</feature>
<name>A0A941EDV1_9ACTN</name>
<dbReference type="RefSeq" id="WP_212522019.1">
    <property type="nucleotide sequence ID" value="NZ_JAGSOH010000165.1"/>
</dbReference>
<evidence type="ECO:0000313" key="10">
    <source>
        <dbReference type="Proteomes" id="UP000676325"/>
    </source>
</evidence>
<evidence type="ECO:0000259" key="8">
    <source>
        <dbReference type="Pfam" id="PF02687"/>
    </source>
</evidence>
<keyword evidence="4 7" id="KW-1133">Transmembrane helix</keyword>
<evidence type="ECO:0000256" key="1">
    <source>
        <dbReference type="ARBA" id="ARBA00004651"/>
    </source>
</evidence>
<comment type="caution">
    <text evidence="9">The sequence shown here is derived from an EMBL/GenBank/DDBJ whole genome shotgun (WGS) entry which is preliminary data.</text>
</comment>
<feature type="transmembrane region" description="Helical" evidence="7">
    <location>
        <begin position="422"/>
        <end position="443"/>
    </location>
</feature>
<feature type="compositionally biased region" description="Basic residues" evidence="6">
    <location>
        <begin position="673"/>
        <end position="689"/>
    </location>
</feature>
<feature type="transmembrane region" description="Helical" evidence="7">
    <location>
        <begin position="551"/>
        <end position="576"/>
    </location>
</feature>
<feature type="transmembrane region" description="Helical" evidence="7">
    <location>
        <begin position="210"/>
        <end position="234"/>
    </location>
</feature>
<dbReference type="AlphaFoldDB" id="A0A941EDV1"/>
<dbReference type="Proteomes" id="UP000676325">
    <property type="component" value="Unassembled WGS sequence"/>
</dbReference>
<feature type="transmembrane region" description="Helical" evidence="7">
    <location>
        <begin position="347"/>
        <end position="366"/>
    </location>
</feature>
<evidence type="ECO:0000313" key="9">
    <source>
        <dbReference type="EMBL" id="MBR7830900.1"/>
    </source>
</evidence>
<evidence type="ECO:0000256" key="3">
    <source>
        <dbReference type="ARBA" id="ARBA00022692"/>
    </source>
</evidence>
<evidence type="ECO:0000256" key="7">
    <source>
        <dbReference type="SAM" id="Phobius"/>
    </source>
</evidence>
<proteinExistence type="predicted"/>
<keyword evidence="5 7" id="KW-0472">Membrane</keyword>
<feature type="transmembrane region" description="Helical" evidence="7">
    <location>
        <begin position="638"/>
        <end position="658"/>
    </location>
</feature>
<dbReference type="InterPro" id="IPR003838">
    <property type="entry name" value="ABC3_permease_C"/>
</dbReference>
<comment type="subcellular location">
    <subcellularLocation>
        <location evidence="1">Cell membrane</location>
        <topology evidence="1">Multi-pass membrane protein</topology>
    </subcellularLocation>
</comment>
<keyword evidence="3 7" id="KW-0812">Transmembrane</keyword>
<evidence type="ECO:0000256" key="5">
    <source>
        <dbReference type="ARBA" id="ARBA00023136"/>
    </source>
</evidence>
<reference evidence="9" key="1">
    <citation type="submission" date="2021-04" db="EMBL/GenBank/DDBJ databases">
        <title>Genome based classification of Actinospica acidithermotolerans sp. nov., an actinobacterium isolated from an Indonesian hot spring.</title>
        <authorList>
            <person name="Kusuma A.B."/>
            <person name="Putra K.E."/>
            <person name="Nafisah S."/>
            <person name="Loh J."/>
            <person name="Nouioui I."/>
            <person name="Goodfellow M."/>
        </authorList>
    </citation>
    <scope>NUCLEOTIDE SEQUENCE</scope>
    <source>
        <strain evidence="9">MGRD01-02</strain>
    </source>
</reference>
<dbReference type="EMBL" id="JAGSOH010000165">
    <property type="protein sequence ID" value="MBR7830900.1"/>
    <property type="molecule type" value="Genomic_DNA"/>
</dbReference>
<feature type="transmembrane region" description="Helical" evidence="7">
    <location>
        <begin position="604"/>
        <end position="623"/>
    </location>
</feature>
<feature type="transmembrane region" description="Helical" evidence="7">
    <location>
        <begin position="300"/>
        <end position="326"/>
    </location>
</feature>
<feature type="region of interest" description="Disordered" evidence="6">
    <location>
        <begin position="668"/>
        <end position="695"/>
    </location>
</feature>
<dbReference type="GO" id="GO:0005886">
    <property type="term" value="C:plasma membrane"/>
    <property type="evidence" value="ECO:0007669"/>
    <property type="project" value="UniProtKB-SubCell"/>
</dbReference>